<dbReference type="VEuPathDB" id="FungiDB:BDEG_26963"/>
<reference evidence="1 2" key="1">
    <citation type="submission" date="2006-10" db="EMBL/GenBank/DDBJ databases">
        <title>The Genome Sequence of Batrachochytrium dendrobatidis JEL423.</title>
        <authorList>
            <consortium name="The Broad Institute Genome Sequencing Platform"/>
            <person name="Birren B."/>
            <person name="Lander E."/>
            <person name="Galagan J."/>
            <person name="Cuomo C."/>
            <person name="Devon K."/>
            <person name="Jaffe D."/>
            <person name="Butler J."/>
            <person name="Alvarez P."/>
            <person name="Gnerre S."/>
            <person name="Grabherr M."/>
            <person name="Kleber M."/>
            <person name="Mauceli E."/>
            <person name="Brockman W."/>
            <person name="Young S."/>
            <person name="LaButti K."/>
            <person name="Sykes S."/>
            <person name="DeCaprio D."/>
            <person name="Crawford M."/>
            <person name="Koehrsen M."/>
            <person name="Engels R."/>
            <person name="Montgomery P."/>
            <person name="Pearson M."/>
            <person name="Howarth C."/>
            <person name="Larson L."/>
            <person name="White J."/>
            <person name="O'Leary S."/>
            <person name="Kodira C."/>
            <person name="Zeng Q."/>
            <person name="Yandava C."/>
            <person name="Alvarado L."/>
            <person name="Longcore J."/>
            <person name="James T."/>
        </authorList>
    </citation>
    <scope>NUCLEOTIDE SEQUENCE [LARGE SCALE GENOMIC DNA]</scope>
    <source>
        <strain evidence="1 2">JEL423</strain>
    </source>
</reference>
<dbReference type="Proteomes" id="UP000077115">
    <property type="component" value="Unassembled WGS sequence"/>
</dbReference>
<accession>A0A177WVX2</accession>
<protein>
    <submittedName>
        <fullName evidence="1">Cysteine desulfurase, mitochondrial</fullName>
    </submittedName>
</protein>
<reference evidence="1 2" key="2">
    <citation type="submission" date="2016-05" db="EMBL/GenBank/DDBJ databases">
        <title>Lineage-specific infection strategies underlie the spectrum of fungal disease in amphibians.</title>
        <authorList>
            <person name="Cuomo C.A."/>
            <person name="Farrer R.A."/>
            <person name="James T."/>
            <person name="Longcore J."/>
            <person name="Birren B."/>
        </authorList>
    </citation>
    <scope>NUCLEOTIDE SEQUENCE [LARGE SCALE GENOMIC DNA]</scope>
    <source>
        <strain evidence="1 2">JEL423</strain>
    </source>
</reference>
<proteinExistence type="predicted"/>
<evidence type="ECO:0000313" key="1">
    <source>
        <dbReference type="EMBL" id="OAJ43621.1"/>
    </source>
</evidence>
<dbReference type="EMBL" id="DS022310">
    <property type="protein sequence ID" value="OAJ43621.1"/>
    <property type="molecule type" value="Genomic_DNA"/>
</dbReference>
<name>A0A177WVX2_BATDL</name>
<dbReference type="AlphaFoldDB" id="A0A177WVX2"/>
<evidence type="ECO:0000313" key="2">
    <source>
        <dbReference type="Proteomes" id="UP000077115"/>
    </source>
</evidence>
<sequence length="117" mass="13774">METLILAHINLAGNPKLQLKLVVRKLQVWLGLIQKKSFSQVEPLNLIIWPLKVLPDFTRARNDILSLLKLNTNVFWIHAVCLEKKDLTLHSYLFRQMALLISRFWKPLFDQTLLWSL</sequence>
<gene>
    <name evidence="1" type="ORF">BDEG_26963</name>
</gene>
<organism evidence="1 2">
    <name type="scientific">Batrachochytrium dendrobatidis (strain JEL423)</name>
    <dbReference type="NCBI Taxonomy" id="403673"/>
    <lineage>
        <taxon>Eukaryota</taxon>
        <taxon>Fungi</taxon>
        <taxon>Fungi incertae sedis</taxon>
        <taxon>Chytridiomycota</taxon>
        <taxon>Chytridiomycota incertae sedis</taxon>
        <taxon>Chytridiomycetes</taxon>
        <taxon>Rhizophydiales</taxon>
        <taxon>Rhizophydiales incertae sedis</taxon>
        <taxon>Batrachochytrium</taxon>
    </lineage>
</organism>